<dbReference type="GO" id="GO:0005524">
    <property type="term" value="F:ATP binding"/>
    <property type="evidence" value="ECO:0007669"/>
    <property type="project" value="UniProtKB-KW"/>
</dbReference>
<keyword evidence="3" id="KW-0597">Phosphoprotein</keyword>
<dbReference type="InterPro" id="IPR029016">
    <property type="entry name" value="GAF-like_dom_sf"/>
</dbReference>
<sequence>MEHLPSEIVEAIRDEDRLKTLSQSIMRAAEVDENFVAIVEAAANRFSCPAALILIADSDENWVQAVHGMKVDDVPTRSGLFVYPIALKKQRALILNNPETHAELARSVPMFEGKRVKFFAGAPIPVHGVNAGAICIIDGENHRDTTEEDAEALGRLANLAGSLYELKHAARGKASADIALSQSERRHSMALRAANIATWSWDGISETVECDNALREMLALSPDEPVTCRRVLGAVDHEMRFSLMRRFKSALDRGEEYQCEFKVESTGKWLLSLGGAYENALLEERKGPVFGVVVDITTTKESEQKTRLLLRELNHRVKNTLAIVQSIAGQTLRRSRTSAEFNMSFSGRLQALSAAHTLLSDEQWGAIALDRLLRSQIAPYSDSSGRQVDIHGSAVYLDPDEALALGLVIHELASNAAKFGALATRAGVVDITVACRDEGGNAHLELDWVEVGGPRVTTPEQRGFGSVLIERSLDKVIGSKVDVDYAETGLKVHISMPMRYC</sequence>
<gene>
    <name evidence="9" type="ORF">Mame_00085</name>
</gene>
<comment type="catalytic activity">
    <reaction evidence="1">
        <text>ATP + protein L-histidine = ADP + protein N-phospho-L-histidine.</text>
        <dbReference type="EC" id="2.7.13.3"/>
    </reaction>
</comment>
<evidence type="ECO:0000256" key="5">
    <source>
        <dbReference type="ARBA" id="ARBA00022741"/>
    </source>
</evidence>
<dbReference type="KEGG" id="mmed:Mame_00085"/>
<dbReference type="InterPro" id="IPR011102">
    <property type="entry name" value="Sig_transdc_His_kinase_HWE"/>
</dbReference>
<evidence type="ECO:0000256" key="3">
    <source>
        <dbReference type="ARBA" id="ARBA00022553"/>
    </source>
</evidence>
<dbReference type="InterPro" id="IPR003018">
    <property type="entry name" value="GAF"/>
</dbReference>
<dbReference type="EMBL" id="CP020330">
    <property type="protein sequence ID" value="AQZ49469.1"/>
    <property type="molecule type" value="Genomic_DNA"/>
</dbReference>
<dbReference type="SMART" id="SM00911">
    <property type="entry name" value="HWE_HK"/>
    <property type="match status" value="1"/>
</dbReference>
<keyword evidence="5" id="KW-0547">Nucleotide-binding</keyword>
<dbReference type="Proteomes" id="UP000191135">
    <property type="component" value="Chromosome"/>
</dbReference>
<keyword evidence="6 9" id="KW-0418">Kinase</keyword>
<dbReference type="GO" id="GO:0004673">
    <property type="term" value="F:protein histidine kinase activity"/>
    <property type="evidence" value="ECO:0007669"/>
    <property type="project" value="UniProtKB-EC"/>
</dbReference>
<evidence type="ECO:0000313" key="9">
    <source>
        <dbReference type="EMBL" id="AQZ49469.1"/>
    </source>
</evidence>
<dbReference type="PANTHER" id="PTHR41523">
    <property type="entry name" value="TWO-COMPONENT SYSTEM SENSOR PROTEIN"/>
    <property type="match status" value="1"/>
</dbReference>
<protein>
    <recommendedName>
        <fullName evidence="2">histidine kinase</fullName>
        <ecNumber evidence="2">2.7.13.3</ecNumber>
    </recommendedName>
</protein>
<evidence type="ECO:0000259" key="8">
    <source>
        <dbReference type="SMART" id="SM00911"/>
    </source>
</evidence>
<dbReference type="EC" id="2.7.13.3" evidence="2"/>
<evidence type="ECO:0000256" key="1">
    <source>
        <dbReference type="ARBA" id="ARBA00000085"/>
    </source>
</evidence>
<evidence type="ECO:0000313" key="10">
    <source>
        <dbReference type="Proteomes" id="UP000191135"/>
    </source>
</evidence>
<dbReference type="eggNOG" id="COG3920">
    <property type="taxonomic scope" value="Bacteria"/>
</dbReference>
<proteinExistence type="predicted"/>
<keyword evidence="4 9" id="KW-0808">Transferase</keyword>
<name>A0A1U9YVL1_9HYPH</name>
<dbReference type="AlphaFoldDB" id="A0A1U9YVL1"/>
<dbReference type="SUPFAM" id="SSF55785">
    <property type="entry name" value="PYP-like sensor domain (PAS domain)"/>
    <property type="match status" value="1"/>
</dbReference>
<reference evidence="9 10" key="1">
    <citation type="submission" date="2017-03" db="EMBL/GenBank/DDBJ databases">
        <title>Foreign affairs: Plasmid Transfer between Roseobacters and Rhizobia.</title>
        <authorList>
            <person name="Bartling P."/>
            <person name="Bunk B."/>
            <person name="Overmann J."/>
            <person name="Brinkmann H."/>
            <person name="Petersen J."/>
        </authorList>
    </citation>
    <scope>NUCLEOTIDE SEQUENCE [LARGE SCALE GENOMIC DNA]</scope>
    <source>
        <strain evidence="9 10">MACL11</strain>
    </source>
</reference>
<dbReference type="STRING" id="1122214.Mame_00085"/>
<keyword evidence="7" id="KW-0067">ATP-binding</keyword>
<accession>A0A1U9YVL1</accession>
<evidence type="ECO:0000256" key="2">
    <source>
        <dbReference type="ARBA" id="ARBA00012438"/>
    </source>
</evidence>
<dbReference type="PANTHER" id="PTHR41523:SF7">
    <property type="entry name" value="HISTIDINE KINASE"/>
    <property type="match status" value="1"/>
</dbReference>
<dbReference type="Pfam" id="PF07536">
    <property type="entry name" value="HWE_HK"/>
    <property type="match status" value="1"/>
</dbReference>
<dbReference type="InterPro" id="IPR036890">
    <property type="entry name" value="HATPase_C_sf"/>
</dbReference>
<feature type="domain" description="Signal transduction histidine kinase HWE region" evidence="8">
    <location>
        <begin position="312"/>
        <end position="394"/>
    </location>
</feature>
<keyword evidence="10" id="KW-1185">Reference proteome</keyword>
<evidence type="ECO:0000256" key="6">
    <source>
        <dbReference type="ARBA" id="ARBA00022777"/>
    </source>
</evidence>
<dbReference type="Pfam" id="PF01590">
    <property type="entry name" value="GAF"/>
    <property type="match status" value="1"/>
</dbReference>
<dbReference type="Gene3D" id="3.30.450.40">
    <property type="match status" value="1"/>
</dbReference>
<dbReference type="eggNOG" id="COG2203">
    <property type="taxonomic scope" value="Bacteria"/>
</dbReference>
<dbReference type="Gene3D" id="3.30.565.10">
    <property type="entry name" value="Histidine kinase-like ATPase, C-terminal domain"/>
    <property type="match status" value="1"/>
</dbReference>
<evidence type="ECO:0000256" key="7">
    <source>
        <dbReference type="ARBA" id="ARBA00022840"/>
    </source>
</evidence>
<dbReference type="OrthoDB" id="341208at2"/>
<organism evidence="9 10">
    <name type="scientific">Martelella mediterranea DSM 17316</name>
    <dbReference type="NCBI Taxonomy" id="1122214"/>
    <lineage>
        <taxon>Bacteria</taxon>
        <taxon>Pseudomonadati</taxon>
        <taxon>Pseudomonadota</taxon>
        <taxon>Alphaproteobacteria</taxon>
        <taxon>Hyphomicrobiales</taxon>
        <taxon>Aurantimonadaceae</taxon>
        <taxon>Martelella</taxon>
    </lineage>
</organism>
<dbReference type="SUPFAM" id="SSF55781">
    <property type="entry name" value="GAF domain-like"/>
    <property type="match status" value="1"/>
</dbReference>
<dbReference type="InterPro" id="IPR035965">
    <property type="entry name" value="PAS-like_dom_sf"/>
</dbReference>
<evidence type="ECO:0000256" key="4">
    <source>
        <dbReference type="ARBA" id="ARBA00022679"/>
    </source>
</evidence>
<dbReference type="Gene3D" id="3.30.450.20">
    <property type="entry name" value="PAS domain"/>
    <property type="match status" value="1"/>
</dbReference>
<dbReference type="RefSeq" id="WP_155121995.1">
    <property type="nucleotide sequence ID" value="NZ_AQWH01000003.1"/>
</dbReference>